<feature type="compositionally biased region" description="Basic and acidic residues" evidence="1">
    <location>
        <begin position="54"/>
        <end position="67"/>
    </location>
</feature>
<dbReference type="Proteomes" id="UP001311915">
    <property type="component" value="Unassembled WGS sequence"/>
</dbReference>
<name>A0AAV9LHD3_9SOLN</name>
<comment type="caution">
    <text evidence="2">The sequence shown here is derived from an EMBL/GenBank/DDBJ whole genome shotgun (WGS) entry which is preliminary data.</text>
</comment>
<dbReference type="EMBL" id="JAWPEI010000006">
    <property type="protein sequence ID" value="KAK4723905.1"/>
    <property type="molecule type" value="Genomic_DNA"/>
</dbReference>
<keyword evidence="3" id="KW-1185">Reference proteome</keyword>
<accession>A0AAV9LHD3</accession>
<sequence length="124" mass="14153">MGEPSNAIMHLNKSNPSDYSFSLESIDRCDQLQDAVNYCAQIVNNNVMGDERVGELHSDEPFEHEFTDNDEMSEEEEEDVDYAPNAQDKSVNHQSIMIPYLDHTKESAEDFIYTRDDGSIQTTL</sequence>
<evidence type="ECO:0000256" key="1">
    <source>
        <dbReference type="SAM" id="MobiDB-lite"/>
    </source>
</evidence>
<reference evidence="2 3" key="1">
    <citation type="submission" date="2023-10" db="EMBL/GenBank/DDBJ databases">
        <title>Genome-Wide Identification Analysis in wild type Solanum Pinnatisectum Reveals Some Genes Defensing Phytophthora Infestans.</title>
        <authorList>
            <person name="Sun C."/>
        </authorList>
    </citation>
    <scope>NUCLEOTIDE SEQUENCE [LARGE SCALE GENOMIC DNA]</scope>
    <source>
        <strain evidence="2">LQN</strain>
        <tissue evidence="2">Leaf</tissue>
    </source>
</reference>
<gene>
    <name evidence="2" type="ORF">R3W88_026684</name>
</gene>
<protein>
    <submittedName>
        <fullName evidence="2">Uncharacterized protein</fullName>
    </submittedName>
</protein>
<evidence type="ECO:0000313" key="3">
    <source>
        <dbReference type="Proteomes" id="UP001311915"/>
    </source>
</evidence>
<dbReference type="AlphaFoldDB" id="A0AAV9LHD3"/>
<organism evidence="2 3">
    <name type="scientific">Solanum pinnatisectum</name>
    <name type="common">tansyleaf nightshade</name>
    <dbReference type="NCBI Taxonomy" id="50273"/>
    <lineage>
        <taxon>Eukaryota</taxon>
        <taxon>Viridiplantae</taxon>
        <taxon>Streptophyta</taxon>
        <taxon>Embryophyta</taxon>
        <taxon>Tracheophyta</taxon>
        <taxon>Spermatophyta</taxon>
        <taxon>Magnoliopsida</taxon>
        <taxon>eudicotyledons</taxon>
        <taxon>Gunneridae</taxon>
        <taxon>Pentapetalae</taxon>
        <taxon>asterids</taxon>
        <taxon>lamiids</taxon>
        <taxon>Solanales</taxon>
        <taxon>Solanaceae</taxon>
        <taxon>Solanoideae</taxon>
        <taxon>Solaneae</taxon>
        <taxon>Solanum</taxon>
    </lineage>
</organism>
<feature type="region of interest" description="Disordered" evidence="1">
    <location>
        <begin position="54"/>
        <end position="93"/>
    </location>
</feature>
<feature type="compositionally biased region" description="Acidic residues" evidence="1">
    <location>
        <begin position="68"/>
        <end position="81"/>
    </location>
</feature>
<evidence type="ECO:0000313" key="2">
    <source>
        <dbReference type="EMBL" id="KAK4723905.1"/>
    </source>
</evidence>
<proteinExistence type="predicted"/>